<evidence type="ECO:0000256" key="4">
    <source>
        <dbReference type="ARBA" id="ARBA00022692"/>
    </source>
</evidence>
<reference evidence="9" key="1">
    <citation type="submission" date="2022-09" db="EMBL/GenBank/DDBJ databases">
        <title>Enrichment on poylsaccharides allowed isolation of novel metabolic and taxonomic groups of Haloarchaea.</title>
        <authorList>
            <person name="Sorokin D.Y."/>
            <person name="Elcheninov A.G."/>
            <person name="Khizhniak T.V."/>
            <person name="Kolganova T.V."/>
            <person name="Kublanov I.V."/>
        </authorList>
    </citation>
    <scope>NUCLEOTIDE SEQUENCE</scope>
    <source>
        <strain evidence="9">AArc-xg1-1</strain>
    </source>
</reference>
<dbReference type="GO" id="GO:0005886">
    <property type="term" value="C:plasma membrane"/>
    <property type="evidence" value="ECO:0007669"/>
    <property type="project" value="UniProtKB-SubCell"/>
</dbReference>
<dbReference type="Pfam" id="PF00528">
    <property type="entry name" value="BPD_transp_1"/>
    <property type="match status" value="1"/>
</dbReference>
<feature type="transmembrane region" description="Helical" evidence="7">
    <location>
        <begin position="99"/>
        <end position="124"/>
    </location>
</feature>
<keyword evidence="3" id="KW-1003">Cell membrane</keyword>
<dbReference type="SUPFAM" id="SSF161098">
    <property type="entry name" value="MetI-like"/>
    <property type="match status" value="1"/>
</dbReference>
<feature type="transmembrane region" description="Helical" evidence="7">
    <location>
        <begin position="287"/>
        <end position="305"/>
    </location>
</feature>
<evidence type="ECO:0000256" key="7">
    <source>
        <dbReference type="RuleBase" id="RU363032"/>
    </source>
</evidence>
<evidence type="ECO:0000256" key="2">
    <source>
        <dbReference type="ARBA" id="ARBA00022448"/>
    </source>
</evidence>
<dbReference type="RefSeq" id="WP_425494287.1">
    <property type="nucleotide sequence ID" value="NZ_JAOPKA010000004.1"/>
</dbReference>
<evidence type="ECO:0000256" key="1">
    <source>
        <dbReference type="ARBA" id="ARBA00004651"/>
    </source>
</evidence>
<evidence type="ECO:0000313" key="10">
    <source>
        <dbReference type="Proteomes" id="UP001321018"/>
    </source>
</evidence>
<feature type="domain" description="ABC transmembrane type-1" evidence="8">
    <location>
        <begin position="100"/>
        <end position="306"/>
    </location>
</feature>
<dbReference type="Proteomes" id="UP001321018">
    <property type="component" value="Unassembled WGS sequence"/>
</dbReference>
<dbReference type="GO" id="GO:0055085">
    <property type="term" value="P:transmembrane transport"/>
    <property type="evidence" value="ECO:0007669"/>
    <property type="project" value="InterPro"/>
</dbReference>
<keyword evidence="4 7" id="KW-0812">Transmembrane</keyword>
<evidence type="ECO:0000313" key="9">
    <source>
        <dbReference type="EMBL" id="MCU4741435.1"/>
    </source>
</evidence>
<evidence type="ECO:0000256" key="3">
    <source>
        <dbReference type="ARBA" id="ARBA00022475"/>
    </source>
</evidence>
<keyword evidence="5 7" id="KW-1133">Transmembrane helix</keyword>
<dbReference type="CDD" id="cd06261">
    <property type="entry name" value="TM_PBP2"/>
    <property type="match status" value="1"/>
</dbReference>
<comment type="subcellular location">
    <subcellularLocation>
        <location evidence="1 7">Cell membrane</location>
        <topology evidence="1 7">Multi-pass membrane protein</topology>
    </subcellularLocation>
</comment>
<proteinExistence type="inferred from homology"/>
<organism evidence="9 10">
    <name type="scientific">Natronoglomus mannanivorans</name>
    <dbReference type="NCBI Taxonomy" id="2979990"/>
    <lineage>
        <taxon>Archaea</taxon>
        <taxon>Methanobacteriati</taxon>
        <taxon>Methanobacteriota</taxon>
        <taxon>Stenosarchaea group</taxon>
        <taxon>Halobacteria</taxon>
        <taxon>Halobacteriales</taxon>
        <taxon>Natrialbaceae</taxon>
        <taxon>Natronoglomus</taxon>
    </lineage>
</organism>
<dbReference type="PANTHER" id="PTHR30465:SF0">
    <property type="entry name" value="OLIGOPEPTIDE TRANSPORT SYSTEM PERMEASE PROTEIN APPB"/>
    <property type="match status" value="1"/>
</dbReference>
<feature type="transmembrane region" description="Helical" evidence="7">
    <location>
        <begin position="244"/>
        <end position="267"/>
    </location>
</feature>
<dbReference type="InterPro" id="IPR000515">
    <property type="entry name" value="MetI-like"/>
</dbReference>
<comment type="caution">
    <text evidence="9">The sequence shown here is derived from an EMBL/GenBank/DDBJ whole genome shotgun (WGS) entry which is preliminary data.</text>
</comment>
<protein>
    <submittedName>
        <fullName evidence="9">ABC transporter permease</fullName>
    </submittedName>
</protein>
<gene>
    <name evidence="9" type="ORF">OB960_08470</name>
</gene>
<accession>A0AAP2YY36</accession>
<dbReference type="EMBL" id="JAOPKA010000004">
    <property type="protein sequence ID" value="MCU4741435.1"/>
    <property type="molecule type" value="Genomic_DNA"/>
</dbReference>
<evidence type="ECO:0000256" key="6">
    <source>
        <dbReference type="ARBA" id="ARBA00023136"/>
    </source>
</evidence>
<comment type="similarity">
    <text evidence="7">Belongs to the binding-protein-dependent transport system permease family.</text>
</comment>
<dbReference type="PANTHER" id="PTHR30465">
    <property type="entry name" value="INNER MEMBRANE ABC TRANSPORTER"/>
    <property type="match status" value="1"/>
</dbReference>
<feature type="transmembrane region" description="Helical" evidence="7">
    <location>
        <begin position="7"/>
        <end position="27"/>
    </location>
</feature>
<sequence>MTRYVGWRLLWAVVATWFVLTVTFGILSASPNPETSQAAWEAAQSGGDPTETRAILEQRRGEGSSLSEQYVDYMVSMATFDWGESFTYNEPVTAVIADAWVYSAMTVIPATVLAVVLGFAIGLYSATHQYTKTDYAATFVAFFGISIPNFWFAIVLILVFGELLGLTPISYDSEVPFWSLAHLSSLILPITVLATAAIASEMRYARAEALEYVGAAWVKTARSKGLSELQVTVRHVFRPAMVPLITILIADFVGIIFATAYVVEVIFGIPGLGYVSYQALVRMDTPLVLATTLIPVFLTIVANLCQDVSYTMLDPRIDYEGRSR</sequence>
<evidence type="ECO:0000259" key="8">
    <source>
        <dbReference type="PROSITE" id="PS50928"/>
    </source>
</evidence>
<dbReference type="PROSITE" id="PS50928">
    <property type="entry name" value="ABC_TM1"/>
    <property type="match status" value="1"/>
</dbReference>
<dbReference type="InterPro" id="IPR035906">
    <property type="entry name" value="MetI-like_sf"/>
</dbReference>
<dbReference type="AlphaFoldDB" id="A0AAP2YY36"/>
<keyword evidence="2 7" id="KW-0813">Transport</keyword>
<evidence type="ECO:0000256" key="5">
    <source>
        <dbReference type="ARBA" id="ARBA00022989"/>
    </source>
</evidence>
<keyword evidence="6 7" id="KW-0472">Membrane</keyword>
<name>A0AAP2YY36_9EURY</name>
<feature type="transmembrane region" description="Helical" evidence="7">
    <location>
        <begin position="136"/>
        <end position="160"/>
    </location>
</feature>
<feature type="transmembrane region" description="Helical" evidence="7">
    <location>
        <begin position="180"/>
        <end position="199"/>
    </location>
</feature>
<dbReference type="Gene3D" id="1.10.3720.10">
    <property type="entry name" value="MetI-like"/>
    <property type="match status" value="1"/>
</dbReference>